<dbReference type="PROSITE" id="PS00545">
    <property type="entry name" value="ALDOSE_1_EPIMERASE"/>
    <property type="match status" value="1"/>
</dbReference>
<dbReference type="GO" id="GO:0033499">
    <property type="term" value="P:galactose catabolic process via UDP-galactose, Leloir pathway"/>
    <property type="evidence" value="ECO:0007669"/>
    <property type="project" value="TreeGrafter"/>
</dbReference>
<accession>K8ZMF2</accession>
<dbReference type="PATRIC" id="fig|1234409.3.peg.467"/>
<reference evidence="4 5" key="1">
    <citation type="journal article" date="2013" name="Genome Announc.">
        <title>Draft Genome Sequence of Catellicoccus marimammalium, a Novel Species Commonly Found in Gull Feces.</title>
        <authorList>
            <person name="Weigand M.R."/>
            <person name="Ryu H."/>
            <person name="Bozcek L."/>
            <person name="Konstantinidis K.T."/>
            <person name="Santo Domingo J.W."/>
        </authorList>
    </citation>
    <scope>NUCLEOTIDE SEQUENCE [LARGE SCALE GENOMIC DNA]</scope>
    <source>
        <strain evidence="4 5">M35/04/3</strain>
    </source>
</reference>
<dbReference type="Gene3D" id="2.70.98.10">
    <property type="match status" value="1"/>
</dbReference>
<keyword evidence="4" id="KW-0413">Isomerase</keyword>
<name>K8ZMF2_9ENTE</name>
<dbReference type="Pfam" id="PF01263">
    <property type="entry name" value="Aldose_epim"/>
    <property type="match status" value="1"/>
</dbReference>
<dbReference type="Proteomes" id="UP000016057">
    <property type="component" value="Unassembled WGS sequence"/>
</dbReference>
<dbReference type="InterPro" id="IPR008183">
    <property type="entry name" value="Aldose_1/G6P_1-epimerase"/>
</dbReference>
<dbReference type="InterPro" id="IPR014718">
    <property type="entry name" value="GH-type_carb-bd"/>
</dbReference>
<dbReference type="SUPFAM" id="SSF74650">
    <property type="entry name" value="Galactose mutarotase-like"/>
    <property type="match status" value="1"/>
</dbReference>
<dbReference type="RefSeq" id="WP_009489325.1">
    <property type="nucleotide sequence ID" value="NZ_AMYT01000011.1"/>
</dbReference>
<dbReference type="EMBL" id="AMYT01000011">
    <property type="protein sequence ID" value="EKU27718.1"/>
    <property type="molecule type" value="Genomic_DNA"/>
</dbReference>
<evidence type="ECO:0000313" key="4">
    <source>
        <dbReference type="EMBL" id="EKU27718.1"/>
    </source>
</evidence>
<gene>
    <name evidence="4" type="ORF">C683_0499</name>
</gene>
<comment type="caution">
    <text evidence="4">The sequence shown here is derived from an EMBL/GenBank/DDBJ whole genome shotgun (WGS) entry which is preliminary data.</text>
</comment>
<dbReference type="eggNOG" id="COG2017">
    <property type="taxonomic scope" value="Bacteria"/>
</dbReference>
<dbReference type="OrthoDB" id="9779408at2"/>
<dbReference type="GO" id="GO:0030246">
    <property type="term" value="F:carbohydrate binding"/>
    <property type="evidence" value="ECO:0007669"/>
    <property type="project" value="InterPro"/>
</dbReference>
<dbReference type="GO" id="GO:0004034">
    <property type="term" value="F:aldose 1-epimerase activity"/>
    <property type="evidence" value="ECO:0007669"/>
    <property type="project" value="TreeGrafter"/>
</dbReference>
<keyword evidence="5" id="KW-1185">Reference proteome</keyword>
<dbReference type="AlphaFoldDB" id="K8ZMF2"/>
<evidence type="ECO:0000256" key="3">
    <source>
        <dbReference type="ARBA" id="ARBA00033373"/>
    </source>
</evidence>
<dbReference type="PANTHER" id="PTHR10091:SF0">
    <property type="entry name" value="GALACTOSE MUTAROTASE"/>
    <property type="match status" value="1"/>
</dbReference>
<dbReference type="STRING" id="1234409.C683_0499"/>
<dbReference type="GO" id="GO:0006006">
    <property type="term" value="P:glucose metabolic process"/>
    <property type="evidence" value="ECO:0007669"/>
    <property type="project" value="TreeGrafter"/>
</dbReference>
<dbReference type="InterPro" id="IPR011013">
    <property type="entry name" value="Gal_mutarotase_sf_dom"/>
</dbReference>
<protein>
    <recommendedName>
        <fullName evidence="1">Aldose 1-epimerase</fullName>
    </recommendedName>
    <alternativeName>
        <fullName evidence="3">Galactose mutarotase</fullName>
    </alternativeName>
    <alternativeName>
        <fullName evidence="2">Type-1 mutarotase</fullName>
    </alternativeName>
</protein>
<evidence type="ECO:0000313" key="5">
    <source>
        <dbReference type="Proteomes" id="UP000016057"/>
    </source>
</evidence>
<dbReference type="PANTHER" id="PTHR10091">
    <property type="entry name" value="ALDOSE-1-EPIMERASE"/>
    <property type="match status" value="1"/>
</dbReference>
<dbReference type="InterPro" id="IPR018052">
    <property type="entry name" value="Ald1_epimerase_CS"/>
</dbReference>
<evidence type="ECO:0000256" key="1">
    <source>
        <dbReference type="ARBA" id="ARBA00014165"/>
    </source>
</evidence>
<sequence length="323" mass="36824">MSHNISLKQQDHRIIIENEYLTLVTHPKSARIEKLYVVDKKGKKENVVLNYDDEVHWIADEFCFGATVGPVAGRIANGEYRNYQLEKNDGKNTLHSGSFGYHKQKFLLEKMDCTDRYAFVTYKADTSIYLGLPQVETMVTYYVNNNQLSIIFHGQPLETTIWNPTNHTYFNLSGKGKNIHSHILQLNARGQVELNEEKIPTGKVLPLDPIFTKSSFAEILNQYPTGLDDCFLLNKESSVPSLILFEKESGRKLEITTNREAVVLFTGTGMTSNHLVNGVPLQSEQGLAIECQEVPDAHHNLLSNIEYSKEESLYKWTNYQFSI</sequence>
<organism evidence="4 5">
    <name type="scientific">Catellicoccus marimammalium M35/04/3</name>
    <dbReference type="NCBI Taxonomy" id="1234409"/>
    <lineage>
        <taxon>Bacteria</taxon>
        <taxon>Bacillati</taxon>
        <taxon>Bacillota</taxon>
        <taxon>Bacilli</taxon>
        <taxon>Lactobacillales</taxon>
        <taxon>Enterococcaceae</taxon>
        <taxon>Catellicoccus</taxon>
    </lineage>
</organism>
<evidence type="ECO:0000256" key="2">
    <source>
        <dbReference type="ARBA" id="ARBA00032300"/>
    </source>
</evidence>
<dbReference type="GO" id="GO:0005737">
    <property type="term" value="C:cytoplasm"/>
    <property type="evidence" value="ECO:0007669"/>
    <property type="project" value="TreeGrafter"/>
</dbReference>
<proteinExistence type="predicted"/>